<organism evidence="2">
    <name type="scientific">marine sediment metagenome</name>
    <dbReference type="NCBI Taxonomy" id="412755"/>
    <lineage>
        <taxon>unclassified sequences</taxon>
        <taxon>metagenomes</taxon>
        <taxon>ecological metagenomes</taxon>
    </lineage>
</organism>
<dbReference type="PANTHER" id="PTHR44103">
    <property type="entry name" value="PROPROTEIN CONVERTASE P"/>
    <property type="match status" value="1"/>
</dbReference>
<sequence length="371" mass="42636">MGIDVLATDIDGDNLNDVICGKWWYKNPTWQRYEIPYIFQIICAYDIDNDGVLELIALKGDKLHHGSDNKSDLCWLKPIDPQNNKWVEYPIGIGVGDWPQGATVAPLFPNGNLSLIVCYNGANMGMPHFPEIFEIPADPKESPWKKKFLVELLYGGEPVPCDINGDGKLDLVLGKYWLENLGDGNFKTRRMVGEEDIKLEFKIWSDIDGNFKTSRKVEDFIPARVCITDINNNGRPDVIIGEEIIDFDNKITPYSRIAWFENPGNNFDYNWKMHTIDTLRCPHSLGIADLDQDGEMEIICGEHDPFFSYRNKCRLIVYKKAEVNGRAWKSYTIDNRFEHFNGAKPIKLNNNKIGIISHSWTESKYLHLWEI</sequence>
<evidence type="ECO:0000313" key="2">
    <source>
        <dbReference type="EMBL" id="GAG56649.1"/>
    </source>
</evidence>
<dbReference type="Gene3D" id="2.130.10.130">
    <property type="entry name" value="Integrin alpha, N-terminal"/>
    <property type="match status" value="1"/>
</dbReference>
<keyword evidence="1" id="KW-0732">Signal</keyword>
<dbReference type="PANTHER" id="PTHR44103:SF1">
    <property type="entry name" value="PROPROTEIN CONVERTASE P"/>
    <property type="match status" value="1"/>
</dbReference>
<dbReference type="EMBL" id="BART01000800">
    <property type="protein sequence ID" value="GAG56649.1"/>
    <property type="molecule type" value="Genomic_DNA"/>
</dbReference>
<evidence type="ECO:0000256" key="1">
    <source>
        <dbReference type="ARBA" id="ARBA00022729"/>
    </source>
</evidence>
<gene>
    <name evidence="2" type="ORF">S01H4_03304</name>
</gene>
<comment type="caution">
    <text evidence="2">The sequence shown here is derived from an EMBL/GenBank/DDBJ whole genome shotgun (WGS) entry which is preliminary data.</text>
</comment>
<dbReference type="SUPFAM" id="SSF69318">
    <property type="entry name" value="Integrin alpha N-terminal domain"/>
    <property type="match status" value="1"/>
</dbReference>
<dbReference type="AlphaFoldDB" id="X0YKG9"/>
<dbReference type="InterPro" id="IPR013517">
    <property type="entry name" value="FG-GAP"/>
</dbReference>
<evidence type="ECO:0008006" key="3">
    <source>
        <dbReference type="Google" id="ProtNLM"/>
    </source>
</evidence>
<protein>
    <recommendedName>
        <fullName evidence="3">VCBS repeat-containing protein</fullName>
    </recommendedName>
</protein>
<dbReference type="InterPro" id="IPR028994">
    <property type="entry name" value="Integrin_alpha_N"/>
</dbReference>
<name>X0YKG9_9ZZZZ</name>
<dbReference type="Pfam" id="PF13517">
    <property type="entry name" value="FG-GAP_3"/>
    <property type="match status" value="1"/>
</dbReference>
<proteinExistence type="predicted"/>
<reference evidence="2" key="1">
    <citation type="journal article" date="2014" name="Front. Microbiol.">
        <title>High frequency of phylogenetically diverse reductive dehalogenase-homologous genes in deep subseafloor sedimentary metagenomes.</title>
        <authorList>
            <person name="Kawai M."/>
            <person name="Futagami T."/>
            <person name="Toyoda A."/>
            <person name="Takaki Y."/>
            <person name="Nishi S."/>
            <person name="Hori S."/>
            <person name="Arai W."/>
            <person name="Tsubouchi T."/>
            <person name="Morono Y."/>
            <person name="Uchiyama I."/>
            <person name="Ito T."/>
            <person name="Fujiyama A."/>
            <person name="Inagaki F."/>
            <person name="Takami H."/>
        </authorList>
    </citation>
    <scope>NUCLEOTIDE SEQUENCE</scope>
    <source>
        <strain evidence="2">Expedition CK06-06</strain>
    </source>
</reference>
<accession>X0YKG9</accession>